<proteinExistence type="predicted"/>
<evidence type="ECO:0000256" key="1">
    <source>
        <dbReference type="ARBA" id="ARBA00023235"/>
    </source>
</evidence>
<evidence type="ECO:0000313" key="4">
    <source>
        <dbReference type="Proteomes" id="UP001143747"/>
    </source>
</evidence>
<dbReference type="AlphaFoldDB" id="A0A9Q4KT61"/>
<evidence type="ECO:0000313" key="3">
    <source>
        <dbReference type="EMBL" id="MDE4908342.1"/>
    </source>
</evidence>
<sequence>MTLETVREEIGRIDFALIDLIAERQKLAAVVAGEKHHTDVPIKDQDQRTHVLNRAFEYAVTCNIDPVEVRKIFEILIAMNEERQREYSGEGNLP</sequence>
<dbReference type="InterPro" id="IPR036263">
    <property type="entry name" value="Chorismate_II_sf"/>
</dbReference>
<comment type="caution">
    <text evidence="3">The sequence shown here is derived from an EMBL/GenBank/DDBJ whole genome shotgun (WGS) entry which is preliminary data.</text>
</comment>
<gene>
    <name evidence="3" type="ORF">L0665_06925</name>
</gene>
<dbReference type="InterPro" id="IPR051331">
    <property type="entry name" value="Chorismate_mutase-related"/>
</dbReference>
<evidence type="ECO:0000259" key="2">
    <source>
        <dbReference type="PROSITE" id="PS51168"/>
    </source>
</evidence>
<dbReference type="EMBL" id="JAKELO010000002">
    <property type="protein sequence ID" value="MDE4908342.1"/>
    <property type="molecule type" value="Genomic_DNA"/>
</dbReference>
<keyword evidence="1" id="KW-0413">Isomerase</keyword>
<dbReference type="RefSeq" id="WP_274924973.1">
    <property type="nucleotide sequence ID" value="NZ_JAKELO010000002.1"/>
</dbReference>
<dbReference type="InterPro" id="IPR036979">
    <property type="entry name" value="CM_dom_sf"/>
</dbReference>
<dbReference type="PROSITE" id="PS51168">
    <property type="entry name" value="CHORISMATE_MUT_2"/>
    <property type="match status" value="1"/>
</dbReference>
<dbReference type="GO" id="GO:0004106">
    <property type="term" value="F:chorismate mutase activity"/>
    <property type="evidence" value="ECO:0007669"/>
    <property type="project" value="InterPro"/>
</dbReference>
<protein>
    <submittedName>
        <fullName evidence="3">Chorismate mutase</fullName>
    </submittedName>
</protein>
<dbReference type="InterPro" id="IPR002701">
    <property type="entry name" value="CM_II_prokaryot"/>
</dbReference>
<dbReference type="SUPFAM" id="SSF48600">
    <property type="entry name" value="Chorismate mutase II"/>
    <property type="match status" value="1"/>
</dbReference>
<dbReference type="Gene3D" id="1.20.59.10">
    <property type="entry name" value="Chorismate mutase"/>
    <property type="match status" value="1"/>
</dbReference>
<dbReference type="SMART" id="SM00830">
    <property type="entry name" value="CM_2"/>
    <property type="match status" value="1"/>
</dbReference>
<keyword evidence="4" id="KW-1185">Reference proteome</keyword>
<reference evidence="3" key="1">
    <citation type="submission" date="2022-01" db="EMBL/GenBank/DDBJ databases">
        <title>Draft genome of Methanogenium marinum DSM 15558.</title>
        <authorList>
            <person name="Chen S.-C."/>
            <person name="You Y.-T."/>
        </authorList>
    </citation>
    <scope>NUCLEOTIDE SEQUENCE</scope>
    <source>
        <strain evidence="3">DSM 15558</strain>
    </source>
</reference>
<feature type="domain" description="Chorismate mutase" evidence="2">
    <location>
        <begin position="1"/>
        <end position="88"/>
    </location>
</feature>
<dbReference type="PANTHER" id="PTHR38041:SF1">
    <property type="entry name" value="CHORISMATE MUTASE"/>
    <property type="match status" value="1"/>
</dbReference>
<dbReference type="Pfam" id="PF01817">
    <property type="entry name" value="CM_2"/>
    <property type="match status" value="1"/>
</dbReference>
<dbReference type="GO" id="GO:0046417">
    <property type="term" value="P:chorismate metabolic process"/>
    <property type="evidence" value="ECO:0007669"/>
    <property type="project" value="InterPro"/>
</dbReference>
<dbReference type="PANTHER" id="PTHR38041">
    <property type="entry name" value="CHORISMATE MUTASE"/>
    <property type="match status" value="1"/>
</dbReference>
<dbReference type="GO" id="GO:0009697">
    <property type="term" value="P:salicylic acid biosynthetic process"/>
    <property type="evidence" value="ECO:0007669"/>
    <property type="project" value="TreeGrafter"/>
</dbReference>
<dbReference type="Proteomes" id="UP001143747">
    <property type="component" value="Unassembled WGS sequence"/>
</dbReference>
<accession>A0A9Q4KT61</accession>
<name>A0A9Q4KT61_9EURY</name>
<organism evidence="3 4">
    <name type="scientific">Methanogenium marinum</name>
    <dbReference type="NCBI Taxonomy" id="348610"/>
    <lineage>
        <taxon>Archaea</taxon>
        <taxon>Methanobacteriati</taxon>
        <taxon>Methanobacteriota</taxon>
        <taxon>Stenosarchaea group</taxon>
        <taxon>Methanomicrobia</taxon>
        <taxon>Methanomicrobiales</taxon>
        <taxon>Methanomicrobiaceae</taxon>
        <taxon>Methanogenium</taxon>
    </lineage>
</organism>